<dbReference type="EMBL" id="JBHUHR010000015">
    <property type="protein sequence ID" value="MFD2033994.1"/>
    <property type="molecule type" value="Genomic_DNA"/>
</dbReference>
<protein>
    <submittedName>
        <fullName evidence="1">Uncharacterized protein</fullName>
    </submittedName>
</protein>
<comment type="caution">
    <text evidence="1">The sequence shown here is derived from an EMBL/GenBank/DDBJ whole genome shotgun (WGS) entry which is preliminary data.</text>
</comment>
<accession>A0ABW4VH70</accession>
<dbReference type="RefSeq" id="WP_376883795.1">
    <property type="nucleotide sequence ID" value="NZ_JBHUHR010000015.1"/>
</dbReference>
<evidence type="ECO:0000313" key="2">
    <source>
        <dbReference type="Proteomes" id="UP001597361"/>
    </source>
</evidence>
<organism evidence="1 2">
    <name type="scientific">Belliella marina</name>
    <dbReference type="NCBI Taxonomy" id="1644146"/>
    <lineage>
        <taxon>Bacteria</taxon>
        <taxon>Pseudomonadati</taxon>
        <taxon>Bacteroidota</taxon>
        <taxon>Cytophagia</taxon>
        <taxon>Cytophagales</taxon>
        <taxon>Cyclobacteriaceae</taxon>
        <taxon>Belliella</taxon>
    </lineage>
</organism>
<gene>
    <name evidence="1" type="ORF">ACFSKL_04280</name>
</gene>
<evidence type="ECO:0000313" key="1">
    <source>
        <dbReference type="EMBL" id="MFD2033994.1"/>
    </source>
</evidence>
<name>A0ABW4VH70_9BACT</name>
<keyword evidence="2" id="KW-1185">Reference proteome</keyword>
<proteinExistence type="predicted"/>
<reference evidence="2" key="1">
    <citation type="journal article" date="2019" name="Int. J. Syst. Evol. Microbiol.">
        <title>The Global Catalogue of Microorganisms (GCM) 10K type strain sequencing project: providing services to taxonomists for standard genome sequencing and annotation.</title>
        <authorList>
            <consortium name="The Broad Institute Genomics Platform"/>
            <consortium name="The Broad Institute Genome Sequencing Center for Infectious Disease"/>
            <person name="Wu L."/>
            <person name="Ma J."/>
        </authorList>
    </citation>
    <scope>NUCLEOTIDE SEQUENCE [LARGE SCALE GENOMIC DNA]</scope>
    <source>
        <strain evidence="2">CGMCC 1.15180</strain>
    </source>
</reference>
<dbReference type="Proteomes" id="UP001597361">
    <property type="component" value="Unassembled WGS sequence"/>
</dbReference>
<sequence length="52" mass="6069">MELRECLAFQSIPVFMLNNKKPKNLKEKKQIDLFHKVGIDIVLVNIVSNKMI</sequence>